<comment type="similarity">
    <text evidence="2">Belongs to the MotB family.</text>
</comment>
<dbReference type="PANTHER" id="PTHR30329:SF21">
    <property type="entry name" value="LIPOPROTEIN YIAD-RELATED"/>
    <property type="match status" value="1"/>
</dbReference>
<keyword evidence="11" id="KW-1185">Reference proteome</keyword>
<dbReference type="OrthoDB" id="9815217at2"/>
<evidence type="ECO:0000256" key="3">
    <source>
        <dbReference type="ARBA" id="ARBA00022475"/>
    </source>
</evidence>
<evidence type="ECO:0000313" key="10">
    <source>
        <dbReference type="EMBL" id="AQS55464.1"/>
    </source>
</evidence>
<reference evidence="10 11" key="1">
    <citation type="journal article" date="2015" name="Int. J. Syst. Evol. Microbiol.">
        <title>Novibacillus thermophilus gen. nov., sp. nov., a Gram-staining-negative and moderately thermophilic member of the family Thermoactinomycetaceae.</title>
        <authorList>
            <person name="Yang G."/>
            <person name="Chen J."/>
            <person name="Zhou S."/>
        </authorList>
    </citation>
    <scope>NUCLEOTIDE SEQUENCE [LARGE SCALE GENOMIC DNA]</scope>
    <source>
        <strain evidence="10 11">SG-1</strain>
    </source>
</reference>
<dbReference type="KEGG" id="ntr:B0W44_06360"/>
<dbReference type="Pfam" id="PF13677">
    <property type="entry name" value="MotB_plug"/>
    <property type="match status" value="1"/>
</dbReference>
<dbReference type="InterPro" id="IPR050330">
    <property type="entry name" value="Bact_OuterMem_StrucFunc"/>
</dbReference>
<accession>A0A1U9K600</accession>
<keyword evidence="3" id="KW-1003">Cell membrane</keyword>
<evidence type="ECO:0000256" key="6">
    <source>
        <dbReference type="ARBA" id="ARBA00023136"/>
    </source>
</evidence>
<protein>
    <recommendedName>
        <fullName evidence="9">OmpA-like domain-containing protein</fullName>
    </recommendedName>
</protein>
<dbReference type="CDD" id="cd07185">
    <property type="entry name" value="OmpA_C-like"/>
    <property type="match status" value="1"/>
</dbReference>
<keyword evidence="5 8" id="KW-1133">Transmembrane helix</keyword>
<dbReference type="Proteomes" id="UP000188603">
    <property type="component" value="Chromosome"/>
</dbReference>
<evidence type="ECO:0000256" key="2">
    <source>
        <dbReference type="ARBA" id="ARBA00008914"/>
    </source>
</evidence>
<name>A0A1U9K600_9BACL</name>
<dbReference type="PROSITE" id="PS51123">
    <property type="entry name" value="OMPA_2"/>
    <property type="match status" value="1"/>
</dbReference>
<dbReference type="InterPro" id="IPR036737">
    <property type="entry name" value="OmpA-like_sf"/>
</dbReference>
<dbReference type="Gene3D" id="3.30.1330.60">
    <property type="entry name" value="OmpA-like domain"/>
    <property type="match status" value="1"/>
</dbReference>
<dbReference type="InterPro" id="IPR006665">
    <property type="entry name" value="OmpA-like"/>
</dbReference>
<keyword evidence="6 7" id="KW-0472">Membrane</keyword>
<evidence type="ECO:0000313" key="11">
    <source>
        <dbReference type="Proteomes" id="UP000188603"/>
    </source>
</evidence>
<keyword evidence="4 8" id="KW-0812">Transmembrane</keyword>
<dbReference type="Pfam" id="PF00691">
    <property type="entry name" value="OmpA"/>
    <property type="match status" value="1"/>
</dbReference>
<evidence type="ECO:0000256" key="5">
    <source>
        <dbReference type="ARBA" id="ARBA00022989"/>
    </source>
</evidence>
<dbReference type="InterPro" id="IPR025713">
    <property type="entry name" value="MotB-like_N_dom"/>
</dbReference>
<evidence type="ECO:0000256" key="7">
    <source>
        <dbReference type="PROSITE-ProRule" id="PRU00473"/>
    </source>
</evidence>
<dbReference type="AlphaFoldDB" id="A0A1U9K600"/>
<organism evidence="10 11">
    <name type="scientific">Novibacillus thermophilus</name>
    <dbReference type="NCBI Taxonomy" id="1471761"/>
    <lineage>
        <taxon>Bacteria</taxon>
        <taxon>Bacillati</taxon>
        <taxon>Bacillota</taxon>
        <taxon>Bacilli</taxon>
        <taxon>Bacillales</taxon>
        <taxon>Thermoactinomycetaceae</taxon>
        <taxon>Novibacillus</taxon>
    </lineage>
</organism>
<gene>
    <name evidence="10" type="ORF">B0W44_06360</name>
</gene>
<dbReference type="GO" id="GO:0005886">
    <property type="term" value="C:plasma membrane"/>
    <property type="evidence" value="ECO:0007669"/>
    <property type="project" value="UniProtKB-SubCell"/>
</dbReference>
<proteinExistence type="inferred from homology"/>
<dbReference type="EMBL" id="CP019699">
    <property type="protein sequence ID" value="AQS55464.1"/>
    <property type="molecule type" value="Genomic_DNA"/>
</dbReference>
<evidence type="ECO:0000259" key="9">
    <source>
        <dbReference type="PROSITE" id="PS51123"/>
    </source>
</evidence>
<dbReference type="SUPFAM" id="SSF103088">
    <property type="entry name" value="OmpA-like"/>
    <property type="match status" value="1"/>
</dbReference>
<comment type="subcellular location">
    <subcellularLocation>
        <location evidence="1">Cell membrane</location>
        <topology evidence="1">Single-pass membrane protein</topology>
    </subcellularLocation>
</comment>
<evidence type="ECO:0000256" key="4">
    <source>
        <dbReference type="ARBA" id="ARBA00022692"/>
    </source>
</evidence>
<dbReference type="RefSeq" id="WP_077719321.1">
    <property type="nucleotide sequence ID" value="NZ_CP019699.1"/>
</dbReference>
<dbReference type="STRING" id="1471761.B0W44_06360"/>
<dbReference type="PANTHER" id="PTHR30329">
    <property type="entry name" value="STATOR ELEMENT OF FLAGELLAR MOTOR COMPLEX"/>
    <property type="match status" value="1"/>
</dbReference>
<feature type="transmembrane region" description="Helical" evidence="8">
    <location>
        <begin position="20"/>
        <end position="39"/>
    </location>
</feature>
<feature type="domain" description="OmpA-like" evidence="9">
    <location>
        <begin position="136"/>
        <end position="254"/>
    </location>
</feature>
<evidence type="ECO:0000256" key="1">
    <source>
        <dbReference type="ARBA" id="ARBA00004162"/>
    </source>
</evidence>
<evidence type="ECO:0000256" key="8">
    <source>
        <dbReference type="SAM" id="Phobius"/>
    </source>
</evidence>
<sequence>MRRRRRRSHKGTENVDRWLVTYADLITLLLAFFVMMYAISQVDAAKFESIARSLAVQFTSDPSIIELGERAHIAPHPPEKEGLDLSQLDHRESEGEKGEGDGSSKRDEELDALYAKIKRYVVENQLESDIQVVNARRGVEITFAEHILFDLGRAELKKSSEHVLEPLVPLLNELTNTISIEGHTDDLPIVSGRFESNWELSTARARSVLNFLERTGIDPARMVIVGYGEYRPVKPNDSADNRQLNRRVNLVILR</sequence>